<name>A0A6A1W0U6_9ROSI</name>
<dbReference type="SUPFAM" id="SSF52283">
    <property type="entry name" value="Formate/glycerate dehydrogenase catalytic domain-like"/>
    <property type="match status" value="1"/>
</dbReference>
<dbReference type="EMBL" id="RXIC02000021">
    <property type="protein sequence ID" value="KAB1218842.1"/>
    <property type="molecule type" value="Genomic_DNA"/>
</dbReference>
<dbReference type="OrthoDB" id="298012at2759"/>
<evidence type="ECO:0000313" key="1">
    <source>
        <dbReference type="EMBL" id="KAB1218842.1"/>
    </source>
</evidence>
<organism evidence="1 2">
    <name type="scientific">Morella rubra</name>
    <name type="common">Chinese bayberry</name>
    <dbReference type="NCBI Taxonomy" id="262757"/>
    <lineage>
        <taxon>Eukaryota</taxon>
        <taxon>Viridiplantae</taxon>
        <taxon>Streptophyta</taxon>
        <taxon>Embryophyta</taxon>
        <taxon>Tracheophyta</taxon>
        <taxon>Spermatophyta</taxon>
        <taxon>Magnoliopsida</taxon>
        <taxon>eudicotyledons</taxon>
        <taxon>Gunneridae</taxon>
        <taxon>Pentapetalae</taxon>
        <taxon>rosids</taxon>
        <taxon>fabids</taxon>
        <taxon>Fagales</taxon>
        <taxon>Myricaceae</taxon>
        <taxon>Morella</taxon>
    </lineage>
</organism>
<comment type="caution">
    <text evidence="1">The sequence shown here is derived from an EMBL/GenBank/DDBJ whole genome shotgun (WGS) entry which is preliminary data.</text>
</comment>
<proteinExistence type="predicted"/>
<gene>
    <name evidence="1" type="ORF">CJ030_MR3G018281</name>
</gene>
<accession>A0A6A1W0U6</accession>
<reference evidence="1 2" key="1">
    <citation type="journal article" date="2019" name="Plant Biotechnol. J.">
        <title>The red bayberry genome and genetic basis of sex determination.</title>
        <authorList>
            <person name="Jia H.M."/>
            <person name="Jia H.J."/>
            <person name="Cai Q.L."/>
            <person name="Wang Y."/>
            <person name="Zhao H.B."/>
            <person name="Yang W.F."/>
            <person name="Wang G.Y."/>
            <person name="Li Y.H."/>
            <person name="Zhan D.L."/>
            <person name="Shen Y.T."/>
            <person name="Niu Q.F."/>
            <person name="Chang L."/>
            <person name="Qiu J."/>
            <person name="Zhao L."/>
            <person name="Xie H.B."/>
            <person name="Fu W.Y."/>
            <person name="Jin J."/>
            <person name="Li X.W."/>
            <person name="Jiao Y."/>
            <person name="Zhou C.C."/>
            <person name="Tu T."/>
            <person name="Chai C.Y."/>
            <person name="Gao J.L."/>
            <person name="Fan L.J."/>
            <person name="van de Weg E."/>
            <person name="Wang J.Y."/>
            <person name="Gao Z.S."/>
        </authorList>
    </citation>
    <scope>NUCLEOTIDE SEQUENCE [LARGE SCALE GENOMIC DNA]</scope>
    <source>
        <tissue evidence="1">Leaves</tissue>
    </source>
</reference>
<protein>
    <submittedName>
        <fullName evidence="1">Uncharacterized protein</fullName>
    </submittedName>
</protein>
<dbReference type="Proteomes" id="UP000516437">
    <property type="component" value="Chromosome 3"/>
</dbReference>
<dbReference type="Gene3D" id="3.40.50.720">
    <property type="entry name" value="NAD(P)-binding Rossmann-like Domain"/>
    <property type="match status" value="1"/>
</dbReference>
<sequence length="100" mass="11526">MAHGDVHDYHRPQEVSQVLVIRQPISFSLYQSKYAQKFQFLKAWESPLPLNQFLTTHARKVQILLSCGTFPLHAYLLHLLPSQRLIVPLSAGLNHIDRLV</sequence>
<keyword evidence="2" id="KW-1185">Reference proteome</keyword>
<evidence type="ECO:0000313" key="2">
    <source>
        <dbReference type="Proteomes" id="UP000516437"/>
    </source>
</evidence>
<dbReference type="AlphaFoldDB" id="A0A6A1W0U6"/>